<accession>A0A6A4V8B8</accession>
<evidence type="ECO:0000256" key="1">
    <source>
        <dbReference type="SAM" id="SignalP"/>
    </source>
</evidence>
<evidence type="ECO:0000313" key="3">
    <source>
        <dbReference type="Proteomes" id="UP000440578"/>
    </source>
</evidence>
<keyword evidence="1" id="KW-0732">Signal</keyword>
<dbReference type="EMBL" id="VIIS01001991">
    <property type="protein sequence ID" value="KAF0289985.1"/>
    <property type="molecule type" value="Genomic_DNA"/>
</dbReference>
<dbReference type="AlphaFoldDB" id="A0A6A4V8B8"/>
<comment type="caution">
    <text evidence="2">The sequence shown here is derived from an EMBL/GenBank/DDBJ whole genome shotgun (WGS) entry which is preliminary data.</text>
</comment>
<name>A0A6A4V8B8_AMPAM</name>
<protein>
    <submittedName>
        <fullName evidence="2">Uncharacterized protein</fullName>
    </submittedName>
</protein>
<feature type="signal peptide" evidence="1">
    <location>
        <begin position="1"/>
        <end position="26"/>
    </location>
</feature>
<feature type="chain" id="PRO_5025617168" evidence="1">
    <location>
        <begin position="27"/>
        <end position="338"/>
    </location>
</feature>
<proteinExistence type="predicted"/>
<keyword evidence="3" id="KW-1185">Reference proteome</keyword>
<organism evidence="2 3">
    <name type="scientific">Amphibalanus amphitrite</name>
    <name type="common">Striped barnacle</name>
    <name type="synonym">Balanus amphitrite</name>
    <dbReference type="NCBI Taxonomy" id="1232801"/>
    <lineage>
        <taxon>Eukaryota</taxon>
        <taxon>Metazoa</taxon>
        <taxon>Ecdysozoa</taxon>
        <taxon>Arthropoda</taxon>
        <taxon>Crustacea</taxon>
        <taxon>Multicrustacea</taxon>
        <taxon>Cirripedia</taxon>
        <taxon>Thoracica</taxon>
        <taxon>Thoracicalcarea</taxon>
        <taxon>Balanomorpha</taxon>
        <taxon>Balanoidea</taxon>
        <taxon>Balanidae</taxon>
        <taxon>Amphibalaninae</taxon>
        <taxon>Amphibalanus</taxon>
    </lineage>
</organism>
<dbReference type="PANTHER" id="PTHR41158:SF2">
    <property type="entry name" value="AGAP010294-PA"/>
    <property type="match status" value="1"/>
</dbReference>
<dbReference type="OrthoDB" id="7587145at2759"/>
<dbReference type="PANTHER" id="PTHR41158">
    <property type="entry name" value="AGAP010294-PA"/>
    <property type="match status" value="1"/>
</dbReference>
<reference evidence="2 3" key="1">
    <citation type="submission" date="2019-07" db="EMBL/GenBank/DDBJ databases">
        <title>Draft genome assembly of a fouling barnacle, Amphibalanus amphitrite (Darwin, 1854): The first reference genome for Thecostraca.</title>
        <authorList>
            <person name="Kim W."/>
        </authorList>
    </citation>
    <scope>NUCLEOTIDE SEQUENCE [LARGE SCALE GENOMIC DNA]</scope>
    <source>
        <strain evidence="2">SNU_AA5</strain>
        <tissue evidence="2">Soma without cirri and trophi</tissue>
    </source>
</reference>
<gene>
    <name evidence="2" type="ORF">FJT64_011816</name>
</gene>
<dbReference type="Proteomes" id="UP000440578">
    <property type="component" value="Unassembled WGS sequence"/>
</dbReference>
<sequence length="338" mass="36842">MMQQQQMLGWALLSLVASTLVMPVYAQSQRDYYEPRLQRKFVNKPNHIKKQGYYAGPDVPGIEKVDLGYEYGPGPGPIGPPQESGGGWGKTINMMLQFVMGVAKAFSSGTQIEKVDNGEAGSFSWAKVISIGMQVILNMLGSGADPQLEKNDNPTRNAVQGVLATVLGLAMGQDDPESVQVMAKQATQLISVVMDLTEVLKTSFSERSLHARSLGETDYTADAGITAITMLEGVARQALVGDDICGLKSMCMASKECLAKTEDGGMFCKIGSYAAAYMMPTWSRHGHHRRGCQDGPQRTELRPPVPVQPHLSCCAASDICRRENKLPARHLHQCYRQC</sequence>
<evidence type="ECO:0000313" key="2">
    <source>
        <dbReference type="EMBL" id="KAF0289985.1"/>
    </source>
</evidence>